<evidence type="ECO:0000313" key="3">
    <source>
        <dbReference type="Proteomes" id="UP000714275"/>
    </source>
</evidence>
<comment type="subcellular location">
    <subcellularLocation>
        <location evidence="1">Nucleus</location>
        <location evidence="1">Nuclear pore complex</location>
    </subcellularLocation>
    <subcellularLocation>
        <location evidence="1">Nucleus membrane</location>
    </subcellularLocation>
</comment>
<sequence>MCAIQSSLHHLVNVSFKPNLPDPEHILYAALAPCPQTFSVLKSACRTWEDHLWAQISILCEEKQTAEMIKLGGNCDPESSEYPTMKRFFAHLYLYLRMIDIPVPPLAT</sequence>
<comment type="subunit">
    <text evidence="1">Part of the nuclear pore complex (NPC).</text>
</comment>
<dbReference type="InterPro" id="IPR007252">
    <property type="entry name" value="Nup84/Nup107"/>
</dbReference>
<dbReference type="EMBL" id="JABBWD010000075">
    <property type="protein sequence ID" value="KAG1769092.1"/>
    <property type="molecule type" value="Genomic_DNA"/>
</dbReference>
<dbReference type="GO" id="GO:0031965">
    <property type="term" value="C:nuclear membrane"/>
    <property type="evidence" value="ECO:0007669"/>
    <property type="project" value="UniProtKB-SubCell"/>
</dbReference>
<proteinExistence type="inferred from homology"/>
<keyword evidence="1" id="KW-0472">Membrane</keyword>
<comment type="similarity">
    <text evidence="1">Belongs to the nucleoporin Nup84/Nup107 family.</text>
</comment>
<protein>
    <recommendedName>
        <fullName evidence="1">Nuclear pore complex protein</fullName>
    </recommendedName>
</protein>
<name>A0A9P7CWS7_9AGAM</name>
<dbReference type="Pfam" id="PF04121">
    <property type="entry name" value="Nup84_Nup100"/>
    <property type="match status" value="1"/>
</dbReference>
<dbReference type="GO" id="GO:0015031">
    <property type="term" value="P:protein transport"/>
    <property type="evidence" value="ECO:0007669"/>
    <property type="project" value="UniProtKB-KW"/>
</dbReference>
<keyword evidence="3" id="KW-1185">Reference proteome</keyword>
<evidence type="ECO:0000313" key="2">
    <source>
        <dbReference type="EMBL" id="KAG1769092.1"/>
    </source>
</evidence>
<dbReference type="GO" id="GO:0005643">
    <property type="term" value="C:nuclear pore"/>
    <property type="evidence" value="ECO:0007669"/>
    <property type="project" value="UniProtKB-SubCell"/>
</dbReference>
<evidence type="ECO:0000256" key="1">
    <source>
        <dbReference type="RuleBase" id="RU365072"/>
    </source>
</evidence>
<dbReference type="Proteomes" id="UP000714275">
    <property type="component" value="Unassembled WGS sequence"/>
</dbReference>
<keyword evidence="1" id="KW-0509">mRNA transport</keyword>
<keyword evidence="1" id="KW-0906">Nuclear pore complex</keyword>
<keyword evidence="1" id="KW-0539">Nucleus</keyword>
<reference evidence="2" key="1">
    <citation type="journal article" date="2020" name="New Phytol.">
        <title>Comparative genomics reveals dynamic genome evolution in host specialist ectomycorrhizal fungi.</title>
        <authorList>
            <person name="Lofgren L.A."/>
            <person name="Nguyen N.H."/>
            <person name="Vilgalys R."/>
            <person name="Ruytinx J."/>
            <person name="Liao H.L."/>
            <person name="Branco S."/>
            <person name="Kuo A."/>
            <person name="LaButti K."/>
            <person name="Lipzen A."/>
            <person name="Andreopoulos W."/>
            <person name="Pangilinan J."/>
            <person name="Riley R."/>
            <person name="Hundley H."/>
            <person name="Na H."/>
            <person name="Barry K."/>
            <person name="Grigoriev I.V."/>
            <person name="Stajich J.E."/>
            <person name="Kennedy P.G."/>
        </authorList>
    </citation>
    <scope>NUCLEOTIDE SEQUENCE</scope>
    <source>
        <strain evidence="2">DOB743</strain>
    </source>
</reference>
<dbReference type="GO" id="GO:0017056">
    <property type="term" value="F:structural constituent of nuclear pore"/>
    <property type="evidence" value="ECO:0007669"/>
    <property type="project" value="UniProtKB-UniRule"/>
</dbReference>
<keyword evidence="1" id="KW-0813">Transport</keyword>
<keyword evidence="1" id="KW-0653">Protein transport</keyword>
<organism evidence="2 3">
    <name type="scientific">Suillus placidus</name>
    <dbReference type="NCBI Taxonomy" id="48579"/>
    <lineage>
        <taxon>Eukaryota</taxon>
        <taxon>Fungi</taxon>
        <taxon>Dikarya</taxon>
        <taxon>Basidiomycota</taxon>
        <taxon>Agaricomycotina</taxon>
        <taxon>Agaricomycetes</taxon>
        <taxon>Agaricomycetidae</taxon>
        <taxon>Boletales</taxon>
        <taxon>Suillineae</taxon>
        <taxon>Suillaceae</taxon>
        <taxon>Suillus</taxon>
    </lineage>
</organism>
<dbReference type="AlphaFoldDB" id="A0A9P7CWS7"/>
<dbReference type="OrthoDB" id="2690589at2759"/>
<comment type="caution">
    <text evidence="2">The sequence shown here is derived from an EMBL/GenBank/DDBJ whole genome shotgun (WGS) entry which is preliminary data.</text>
</comment>
<comment type="function">
    <text evidence="1">Functions as a component of the nuclear pore complex (NPC).</text>
</comment>
<keyword evidence="1" id="KW-0811">Translocation</keyword>
<accession>A0A9P7CWS7</accession>
<gene>
    <name evidence="2" type="ORF">EV702DRAFT_710396</name>
</gene>